<accession>A0A246JVG9</accession>
<evidence type="ECO:0000313" key="1">
    <source>
        <dbReference type="EMBL" id="OWQ97057.1"/>
    </source>
</evidence>
<protein>
    <submittedName>
        <fullName evidence="1">Uncharacterized protein</fullName>
    </submittedName>
</protein>
<dbReference type="EMBL" id="NISK01000002">
    <property type="protein sequence ID" value="OWQ97057.1"/>
    <property type="molecule type" value="Genomic_DNA"/>
</dbReference>
<name>A0A246JVG9_9SPHN</name>
<proteinExistence type="predicted"/>
<keyword evidence="2" id="KW-1185">Reference proteome</keyword>
<comment type="caution">
    <text evidence="1">The sequence shown here is derived from an EMBL/GenBank/DDBJ whole genome shotgun (WGS) entry which is preliminary data.</text>
</comment>
<dbReference type="Proteomes" id="UP000197361">
    <property type="component" value="Unassembled WGS sequence"/>
</dbReference>
<gene>
    <name evidence="1" type="ORF">CDQ92_08210</name>
</gene>
<evidence type="ECO:0000313" key="2">
    <source>
        <dbReference type="Proteomes" id="UP000197361"/>
    </source>
</evidence>
<reference evidence="1 2" key="1">
    <citation type="journal article" date="2010" name="Int. J. Syst. Evol. Microbiol.">
        <title>Sphingopyxis bauzanensis sp. nov., a psychrophilic bacterium isolated from soil.</title>
        <authorList>
            <person name="Zhang D.C."/>
            <person name="Liu H.C."/>
            <person name="Xin Y.H."/>
            <person name="Zhou Y.G."/>
            <person name="Schinner F."/>
            <person name="Margesin R."/>
        </authorList>
    </citation>
    <scope>NUCLEOTIDE SEQUENCE [LARGE SCALE GENOMIC DNA]</scope>
    <source>
        <strain evidence="1 2">DSM 22271</strain>
    </source>
</reference>
<sequence length="141" mass="15695">MQTVRTIREQLAPQDGIAFANYVIRHHAKSASYCGKPLLDADGKAPATVGDAIDLAVRRDAMEQAALLASQAPKHPLQLAREEWDMLQRDRDIVIDTQTRLRSEFGDGASRRPEWASLVTRSAEIDRKLVAMKPTVFGAER</sequence>
<organism evidence="1 2">
    <name type="scientific">Sphingopyxis bauzanensis</name>
    <dbReference type="NCBI Taxonomy" id="651663"/>
    <lineage>
        <taxon>Bacteria</taxon>
        <taxon>Pseudomonadati</taxon>
        <taxon>Pseudomonadota</taxon>
        <taxon>Alphaproteobacteria</taxon>
        <taxon>Sphingomonadales</taxon>
        <taxon>Sphingomonadaceae</taxon>
        <taxon>Sphingopyxis</taxon>
    </lineage>
</organism>
<dbReference type="AlphaFoldDB" id="A0A246JVG9"/>